<reference evidence="2 3" key="1">
    <citation type="submission" date="2019-03" db="EMBL/GenBank/DDBJ databases">
        <title>First draft genome of Liparis tanakae, snailfish: a comprehensive survey of snailfish specific genes.</title>
        <authorList>
            <person name="Kim W."/>
            <person name="Song I."/>
            <person name="Jeong J.-H."/>
            <person name="Kim D."/>
            <person name="Kim S."/>
            <person name="Ryu S."/>
            <person name="Song J.Y."/>
            <person name="Lee S.K."/>
        </authorList>
    </citation>
    <scope>NUCLEOTIDE SEQUENCE [LARGE SCALE GENOMIC DNA]</scope>
    <source>
        <tissue evidence="2">Muscle</tissue>
    </source>
</reference>
<organism evidence="2 3">
    <name type="scientific">Liparis tanakae</name>
    <name type="common">Tanaka's snailfish</name>
    <dbReference type="NCBI Taxonomy" id="230148"/>
    <lineage>
        <taxon>Eukaryota</taxon>
        <taxon>Metazoa</taxon>
        <taxon>Chordata</taxon>
        <taxon>Craniata</taxon>
        <taxon>Vertebrata</taxon>
        <taxon>Euteleostomi</taxon>
        <taxon>Actinopterygii</taxon>
        <taxon>Neopterygii</taxon>
        <taxon>Teleostei</taxon>
        <taxon>Neoteleostei</taxon>
        <taxon>Acanthomorphata</taxon>
        <taxon>Eupercaria</taxon>
        <taxon>Perciformes</taxon>
        <taxon>Cottioidei</taxon>
        <taxon>Cottales</taxon>
        <taxon>Liparidae</taxon>
        <taxon>Liparis</taxon>
    </lineage>
</organism>
<feature type="region of interest" description="Disordered" evidence="1">
    <location>
        <begin position="156"/>
        <end position="204"/>
    </location>
</feature>
<keyword evidence="3" id="KW-1185">Reference proteome</keyword>
<gene>
    <name evidence="2" type="ORF">EYF80_034086</name>
</gene>
<evidence type="ECO:0000313" key="3">
    <source>
        <dbReference type="Proteomes" id="UP000314294"/>
    </source>
</evidence>
<evidence type="ECO:0000313" key="2">
    <source>
        <dbReference type="EMBL" id="TNN55721.1"/>
    </source>
</evidence>
<name>A0A4Z2GQZ8_9TELE</name>
<comment type="caution">
    <text evidence="2">The sequence shown here is derived from an EMBL/GenBank/DDBJ whole genome shotgun (WGS) entry which is preliminary data.</text>
</comment>
<evidence type="ECO:0000256" key="1">
    <source>
        <dbReference type="SAM" id="MobiDB-lite"/>
    </source>
</evidence>
<feature type="compositionally biased region" description="Low complexity" evidence="1">
    <location>
        <begin position="184"/>
        <end position="193"/>
    </location>
</feature>
<proteinExistence type="predicted"/>
<dbReference type="AlphaFoldDB" id="A0A4Z2GQZ8"/>
<feature type="compositionally biased region" description="Pro residues" evidence="1">
    <location>
        <begin position="174"/>
        <end position="183"/>
    </location>
</feature>
<protein>
    <submittedName>
        <fullName evidence="2">Uncharacterized protein</fullName>
    </submittedName>
</protein>
<feature type="region of interest" description="Disordered" evidence="1">
    <location>
        <begin position="104"/>
        <end position="130"/>
    </location>
</feature>
<dbReference type="Proteomes" id="UP000314294">
    <property type="component" value="Unassembled WGS sequence"/>
</dbReference>
<sequence length="204" mass="21914">MSLAWMTSTYWSLVSRSMFGSAVLMTPEERGKESESRFHAENRDVGVGAADARPSAPFIPPSSVLRPLDRFSEASPVTSSPIRERRGDTCELFTRVASQKVTRENTASVSFTPDPAARRGEARASGLERGTVQRLSDARLDAEAHIPLPLAERSPLIRGGDVASPSRCLLGADPLPPHPPPPLLLRSPSPGTPRGAGVTPGERR</sequence>
<accession>A0A4Z2GQZ8</accession>
<dbReference type="EMBL" id="SRLO01000448">
    <property type="protein sequence ID" value="TNN55721.1"/>
    <property type="molecule type" value="Genomic_DNA"/>
</dbReference>